<evidence type="ECO:0000256" key="2">
    <source>
        <dbReference type="SAM" id="SignalP"/>
    </source>
</evidence>
<name>A0A0P0XK39_ORYSJ</name>
<evidence type="ECO:0000256" key="1">
    <source>
        <dbReference type="SAM" id="MobiDB-lite"/>
    </source>
</evidence>
<feature type="signal peptide" evidence="2">
    <location>
        <begin position="1"/>
        <end position="21"/>
    </location>
</feature>
<feature type="chain" id="PRO_5024456482" evidence="2">
    <location>
        <begin position="22"/>
        <end position="181"/>
    </location>
</feature>
<reference evidence="3 4" key="1">
    <citation type="journal article" date="2005" name="Nature">
        <title>The map-based sequence of the rice genome.</title>
        <authorList>
            <consortium name="International rice genome sequencing project (IRGSP)"/>
            <person name="Matsumoto T."/>
            <person name="Wu J."/>
            <person name="Kanamori H."/>
            <person name="Katayose Y."/>
            <person name="Fujisawa M."/>
            <person name="Namiki N."/>
            <person name="Mizuno H."/>
            <person name="Yamamoto K."/>
            <person name="Antonio B.A."/>
            <person name="Baba T."/>
            <person name="Sakata K."/>
            <person name="Nagamura Y."/>
            <person name="Aoki H."/>
            <person name="Arikawa K."/>
            <person name="Arita K."/>
            <person name="Bito T."/>
            <person name="Chiden Y."/>
            <person name="Fujitsuka N."/>
            <person name="Fukunaka R."/>
            <person name="Hamada M."/>
            <person name="Harada C."/>
            <person name="Hayashi A."/>
            <person name="Hijishita S."/>
            <person name="Honda M."/>
            <person name="Hosokawa S."/>
            <person name="Ichikawa Y."/>
            <person name="Idonuma A."/>
            <person name="Iijima M."/>
            <person name="Ikeda M."/>
            <person name="Ikeno M."/>
            <person name="Ito K."/>
            <person name="Ito S."/>
            <person name="Ito T."/>
            <person name="Ito Y."/>
            <person name="Ito Y."/>
            <person name="Iwabuchi A."/>
            <person name="Kamiya K."/>
            <person name="Karasawa W."/>
            <person name="Kurita K."/>
            <person name="Katagiri S."/>
            <person name="Kikuta A."/>
            <person name="Kobayashi H."/>
            <person name="Kobayashi N."/>
            <person name="Machita K."/>
            <person name="Maehara T."/>
            <person name="Masukawa M."/>
            <person name="Mizubayashi T."/>
            <person name="Mukai Y."/>
            <person name="Nagasaki H."/>
            <person name="Nagata Y."/>
            <person name="Naito S."/>
            <person name="Nakashima M."/>
            <person name="Nakama Y."/>
            <person name="Nakamichi Y."/>
            <person name="Nakamura M."/>
            <person name="Meguro A."/>
            <person name="Negishi M."/>
            <person name="Ohta I."/>
            <person name="Ohta T."/>
            <person name="Okamoto M."/>
            <person name="Ono N."/>
            <person name="Saji S."/>
            <person name="Sakaguchi M."/>
            <person name="Sakai K."/>
            <person name="Shibata M."/>
            <person name="Shimokawa T."/>
            <person name="Song J."/>
            <person name="Takazaki Y."/>
            <person name="Terasawa K."/>
            <person name="Tsugane M."/>
            <person name="Tsuji K."/>
            <person name="Ueda S."/>
            <person name="Waki K."/>
            <person name="Yamagata H."/>
            <person name="Yamamoto M."/>
            <person name="Yamamoto S."/>
            <person name="Yamane H."/>
            <person name="Yoshiki S."/>
            <person name="Yoshihara R."/>
            <person name="Yukawa K."/>
            <person name="Zhong H."/>
            <person name="Yano M."/>
            <person name="Yuan Q."/>
            <person name="Ouyang S."/>
            <person name="Liu J."/>
            <person name="Jones K.M."/>
            <person name="Gansberger K."/>
            <person name="Moffat K."/>
            <person name="Hill J."/>
            <person name="Bera J."/>
            <person name="Fadrosh D."/>
            <person name="Jin S."/>
            <person name="Johri S."/>
            <person name="Kim M."/>
            <person name="Overton L."/>
            <person name="Reardon M."/>
            <person name="Tsitrin T."/>
            <person name="Vuong H."/>
            <person name="Weaver B."/>
            <person name="Ciecko A."/>
            <person name="Tallon L."/>
            <person name="Jackson J."/>
            <person name="Pai G."/>
            <person name="Aken S.V."/>
            <person name="Utterback T."/>
            <person name="Reidmuller S."/>
            <person name="Feldblyum T."/>
            <person name="Hsiao J."/>
            <person name="Zismann V."/>
            <person name="Iobst S."/>
            <person name="de Vazeille A.R."/>
            <person name="Buell C.R."/>
            <person name="Ying K."/>
            <person name="Li Y."/>
            <person name="Lu T."/>
            <person name="Huang Y."/>
            <person name="Zhao Q."/>
            <person name="Feng Q."/>
            <person name="Zhang L."/>
            <person name="Zhu J."/>
            <person name="Weng Q."/>
            <person name="Mu J."/>
            <person name="Lu Y."/>
            <person name="Fan D."/>
            <person name="Liu Y."/>
            <person name="Guan J."/>
            <person name="Zhang Y."/>
            <person name="Yu S."/>
            <person name="Liu X."/>
            <person name="Zhang Y."/>
            <person name="Hong G."/>
            <person name="Han B."/>
            <person name="Choisne N."/>
            <person name="Demange N."/>
            <person name="Orjeda G."/>
            <person name="Samain S."/>
            <person name="Cattolico L."/>
            <person name="Pelletier E."/>
            <person name="Couloux A."/>
            <person name="Segurens B."/>
            <person name="Wincker P."/>
            <person name="D'Hont A."/>
            <person name="Scarpelli C."/>
            <person name="Weissenbach J."/>
            <person name="Salanoubat M."/>
            <person name="Quetier F."/>
            <person name="Yu Y."/>
            <person name="Kim H.R."/>
            <person name="Rambo T."/>
            <person name="Currie J."/>
            <person name="Collura K."/>
            <person name="Luo M."/>
            <person name="Yang T."/>
            <person name="Ammiraju J.S.S."/>
            <person name="Engler F."/>
            <person name="Soderlund C."/>
            <person name="Wing R.A."/>
            <person name="Palmer L.E."/>
            <person name="de la Bastide M."/>
            <person name="Spiegel L."/>
            <person name="Nascimento L."/>
            <person name="Zutavern T."/>
            <person name="O'Shaughnessy A."/>
            <person name="Dike S."/>
            <person name="Dedhia N."/>
            <person name="Preston R."/>
            <person name="Balija V."/>
            <person name="McCombie W.R."/>
            <person name="Chow T."/>
            <person name="Chen H."/>
            <person name="Chung M."/>
            <person name="Chen C."/>
            <person name="Shaw J."/>
            <person name="Wu H."/>
            <person name="Hsiao K."/>
            <person name="Chao Y."/>
            <person name="Chu M."/>
            <person name="Cheng C."/>
            <person name="Hour A."/>
            <person name="Lee P."/>
            <person name="Lin S."/>
            <person name="Lin Y."/>
            <person name="Liou J."/>
            <person name="Liu S."/>
            <person name="Hsing Y."/>
            <person name="Raghuvanshi S."/>
            <person name="Mohanty A."/>
            <person name="Bharti A.K."/>
            <person name="Gaur A."/>
            <person name="Gupta V."/>
            <person name="Kumar D."/>
            <person name="Ravi V."/>
            <person name="Vij S."/>
            <person name="Kapur A."/>
            <person name="Khurana P."/>
            <person name="Khurana P."/>
            <person name="Khurana J.P."/>
            <person name="Tyagi A.K."/>
            <person name="Gaikwad K."/>
            <person name="Singh A."/>
            <person name="Dalal V."/>
            <person name="Srivastava S."/>
            <person name="Dixit A."/>
            <person name="Pal A.K."/>
            <person name="Ghazi I.A."/>
            <person name="Yadav M."/>
            <person name="Pandit A."/>
            <person name="Bhargava A."/>
            <person name="Sureshbabu K."/>
            <person name="Batra K."/>
            <person name="Sharma T.R."/>
            <person name="Mohapatra T."/>
            <person name="Singh N.K."/>
            <person name="Messing J."/>
            <person name="Nelson A.B."/>
            <person name="Fuks G."/>
            <person name="Kavchok S."/>
            <person name="Keizer G."/>
            <person name="Linton E."/>
            <person name="Llaca V."/>
            <person name="Song R."/>
            <person name="Tanyolac B."/>
            <person name="Young S."/>
            <person name="Ho-Il K."/>
            <person name="Hahn J.H."/>
            <person name="Sangsakoo G."/>
            <person name="Vanavichit A."/>
            <person name="de Mattos Luiz.A.T."/>
            <person name="Zimmer P.D."/>
            <person name="Malone G."/>
            <person name="Dellagostin O."/>
            <person name="de Oliveira A.C."/>
            <person name="Bevan M."/>
            <person name="Bancroft I."/>
            <person name="Minx P."/>
            <person name="Cordum H."/>
            <person name="Wilson R."/>
            <person name="Cheng Z."/>
            <person name="Jin W."/>
            <person name="Jiang J."/>
            <person name="Leong S.A."/>
            <person name="Iwama H."/>
            <person name="Gojobori T."/>
            <person name="Itoh T."/>
            <person name="Niimura Y."/>
            <person name="Fujii Y."/>
            <person name="Habara T."/>
            <person name="Sakai H."/>
            <person name="Sato Y."/>
            <person name="Wilson G."/>
            <person name="Kumar K."/>
            <person name="McCouch S."/>
            <person name="Juretic N."/>
            <person name="Hoen D."/>
            <person name="Wright S."/>
            <person name="Bruskiewich R."/>
            <person name="Bureau T."/>
            <person name="Miyao A."/>
            <person name="Hirochika H."/>
            <person name="Nishikawa T."/>
            <person name="Kadowaki K."/>
            <person name="Sugiura M."/>
            <person name="Burr B."/>
            <person name="Sasaki T."/>
        </authorList>
    </citation>
    <scope>NUCLEOTIDE SEQUENCE [LARGE SCALE GENOMIC DNA]</scope>
    <source>
        <strain evidence="4">cv. Nipponbare</strain>
    </source>
</reference>
<keyword evidence="2" id="KW-0732">Signal</keyword>
<dbReference type="KEGG" id="dosa:Os09g0246500"/>
<dbReference type="Proteomes" id="UP000000763">
    <property type="component" value="Chromosome 9"/>
</dbReference>
<gene>
    <name evidence="3" type="ordered locus">Os09g0246500</name>
</gene>
<feature type="region of interest" description="Disordered" evidence="1">
    <location>
        <begin position="65"/>
        <end position="181"/>
    </location>
</feature>
<sequence length="181" mass="19554">MRVIFFFPLFFPSFPTATTTAAATPPPTAHPPRRSLLPIPLPQRPPEVGGLWVRGARRLVPHHGREATHLHPVGGGRPASGPPDLASRRPDPARSMGQGTPGGMGKQGGTPGERKSGGDGDKKERKFEPPPPPPPRRPPAKKLPVAAASTMQWSTDHDRALRSRHPSQYTRQVPSLHLPHS</sequence>
<feature type="compositionally biased region" description="Gly residues" evidence="1">
    <location>
        <begin position="99"/>
        <end position="111"/>
    </location>
</feature>
<reference evidence="4" key="2">
    <citation type="journal article" date="2008" name="Nucleic Acids Res.">
        <title>The rice annotation project database (RAP-DB): 2008 update.</title>
        <authorList>
            <consortium name="The rice annotation project (RAP)"/>
        </authorList>
    </citation>
    <scope>GENOME REANNOTATION</scope>
    <source>
        <strain evidence="4">cv. Nipponbare</strain>
    </source>
</reference>
<organism evidence="3 4">
    <name type="scientific">Oryza sativa subsp. japonica</name>
    <name type="common">Rice</name>
    <dbReference type="NCBI Taxonomy" id="39947"/>
    <lineage>
        <taxon>Eukaryota</taxon>
        <taxon>Viridiplantae</taxon>
        <taxon>Streptophyta</taxon>
        <taxon>Embryophyta</taxon>
        <taxon>Tracheophyta</taxon>
        <taxon>Spermatophyta</taxon>
        <taxon>Magnoliopsida</taxon>
        <taxon>Liliopsida</taxon>
        <taxon>Poales</taxon>
        <taxon>Poaceae</taxon>
        <taxon>BOP clade</taxon>
        <taxon>Oryzoideae</taxon>
        <taxon>Oryzeae</taxon>
        <taxon>Oryzinae</taxon>
        <taxon>Oryza</taxon>
        <taxon>Oryza sativa</taxon>
    </lineage>
</organism>
<dbReference type="EMBL" id="AP008215">
    <property type="protein sequence ID" value="BAH94459.1"/>
    <property type="molecule type" value="Genomic_DNA"/>
</dbReference>
<protein>
    <submittedName>
        <fullName evidence="3">Os09g0246500 protein</fullName>
    </submittedName>
</protein>
<dbReference type="AlphaFoldDB" id="A0A0P0XK39"/>
<feature type="compositionally biased region" description="Basic and acidic residues" evidence="1">
    <location>
        <begin position="112"/>
        <end position="128"/>
    </location>
</feature>
<accession>A0A0P0XK39</accession>
<feature type="region of interest" description="Disordered" evidence="1">
    <location>
        <begin position="20"/>
        <end position="44"/>
    </location>
</feature>
<dbReference type="Gramene" id="Os09t0246500-01">
    <property type="protein sequence ID" value="Os09t0246500-01"/>
    <property type="gene ID" value="Os09g0246500"/>
</dbReference>
<proteinExistence type="predicted"/>
<evidence type="ECO:0000313" key="3">
    <source>
        <dbReference type="EMBL" id="BAH94459.1"/>
    </source>
</evidence>
<evidence type="ECO:0000313" key="4">
    <source>
        <dbReference type="Proteomes" id="UP000000763"/>
    </source>
</evidence>